<dbReference type="Pfam" id="PF00364">
    <property type="entry name" value="Biotin_lipoyl"/>
    <property type="match status" value="1"/>
</dbReference>
<keyword evidence="9 11" id="KW-0012">Acyltransferase</keyword>
<feature type="region of interest" description="Disordered" evidence="12">
    <location>
        <begin position="81"/>
        <end position="145"/>
    </location>
</feature>
<feature type="domain" description="Peripheral subunit-binding (PSBD)" evidence="14">
    <location>
        <begin position="141"/>
        <end position="178"/>
    </location>
</feature>
<dbReference type="Gene3D" id="2.40.50.100">
    <property type="match status" value="1"/>
</dbReference>
<dbReference type="EMBL" id="JBFWIC010000003">
    <property type="protein sequence ID" value="MEZ0473680.1"/>
    <property type="molecule type" value="Genomic_DNA"/>
</dbReference>
<keyword evidence="8 11" id="KW-0450">Lipoyl</keyword>
<feature type="compositionally biased region" description="Basic and acidic residues" evidence="12">
    <location>
        <begin position="110"/>
        <end position="121"/>
    </location>
</feature>
<name>A0ABV4HLS1_9GAMM</name>
<evidence type="ECO:0000256" key="3">
    <source>
        <dbReference type="ARBA" id="ARBA00007317"/>
    </source>
</evidence>
<evidence type="ECO:0000256" key="5">
    <source>
        <dbReference type="ARBA" id="ARBA00019511"/>
    </source>
</evidence>
<feature type="domain" description="Lipoyl-binding" evidence="13">
    <location>
        <begin position="2"/>
        <end position="77"/>
    </location>
</feature>
<evidence type="ECO:0000256" key="2">
    <source>
        <dbReference type="ARBA" id="ARBA00005145"/>
    </source>
</evidence>
<keyword evidence="7 11" id="KW-0808">Transferase</keyword>
<dbReference type="Proteomes" id="UP001566331">
    <property type="component" value="Unassembled WGS sequence"/>
</dbReference>
<dbReference type="Gene3D" id="3.30.559.10">
    <property type="entry name" value="Chloramphenicol acetyltransferase-like domain"/>
    <property type="match status" value="1"/>
</dbReference>
<dbReference type="InterPro" id="IPR006255">
    <property type="entry name" value="SucB"/>
</dbReference>
<keyword evidence="16" id="KW-1185">Reference proteome</keyword>
<evidence type="ECO:0000256" key="11">
    <source>
        <dbReference type="RuleBase" id="RU361138"/>
    </source>
</evidence>
<dbReference type="Pfam" id="PF00198">
    <property type="entry name" value="2-oxoacid_dh"/>
    <property type="match status" value="1"/>
</dbReference>
<comment type="pathway">
    <text evidence="2 11">Amino-acid degradation; L-lysine degradation via saccharopine pathway; glutaryl-CoA from L-lysine: step 6/6.</text>
</comment>
<comment type="cofactor">
    <cofactor evidence="11">
        <name>(R)-lipoate</name>
        <dbReference type="ChEBI" id="CHEBI:83088"/>
    </cofactor>
    <text evidence="11">Binds 1 lipoyl cofactor covalently.</text>
</comment>
<dbReference type="InterPro" id="IPR036625">
    <property type="entry name" value="E3-bd_dom_sf"/>
</dbReference>
<evidence type="ECO:0000256" key="7">
    <source>
        <dbReference type="ARBA" id="ARBA00022679"/>
    </source>
</evidence>
<evidence type="ECO:0000256" key="4">
    <source>
        <dbReference type="ARBA" id="ARBA00012945"/>
    </source>
</evidence>
<dbReference type="EC" id="2.3.1.61" evidence="4 11"/>
<evidence type="ECO:0000313" key="16">
    <source>
        <dbReference type="Proteomes" id="UP001566331"/>
    </source>
</evidence>
<evidence type="ECO:0000313" key="15">
    <source>
        <dbReference type="EMBL" id="MEZ0473680.1"/>
    </source>
</evidence>
<evidence type="ECO:0000259" key="14">
    <source>
        <dbReference type="PROSITE" id="PS51826"/>
    </source>
</evidence>
<dbReference type="GO" id="GO:0004149">
    <property type="term" value="F:dihydrolipoyllysine-residue succinyltransferase activity"/>
    <property type="evidence" value="ECO:0007669"/>
    <property type="project" value="UniProtKB-EC"/>
</dbReference>
<comment type="function">
    <text evidence="1 11">E2 component of the 2-oxoglutarate dehydrogenase (OGDH) complex which catalyzes the second step in the conversion of 2-oxoglutarate to succinyl-CoA and CO(2).</text>
</comment>
<dbReference type="InterPro" id="IPR023213">
    <property type="entry name" value="CAT-like_dom_sf"/>
</dbReference>
<dbReference type="SUPFAM" id="SSF52777">
    <property type="entry name" value="CoA-dependent acyltransferases"/>
    <property type="match status" value="1"/>
</dbReference>
<dbReference type="PANTHER" id="PTHR43416">
    <property type="entry name" value="DIHYDROLIPOYLLYSINE-RESIDUE SUCCINYLTRANSFERASE COMPONENT OF 2-OXOGLUTARATE DEHYDROGENASE COMPLEX, MITOCHONDRIAL-RELATED"/>
    <property type="match status" value="1"/>
</dbReference>
<dbReference type="Gene3D" id="4.10.320.10">
    <property type="entry name" value="E3-binding domain"/>
    <property type="match status" value="1"/>
</dbReference>
<dbReference type="SUPFAM" id="SSF47005">
    <property type="entry name" value="Peripheral subunit-binding domain of 2-oxo acid dehydrogenase complex"/>
    <property type="match status" value="1"/>
</dbReference>
<dbReference type="PANTHER" id="PTHR43416:SF5">
    <property type="entry name" value="DIHYDROLIPOYLLYSINE-RESIDUE SUCCINYLTRANSFERASE COMPONENT OF 2-OXOGLUTARATE DEHYDROGENASE COMPLEX, MITOCHONDRIAL"/>
    <property type="match status" value="1"/>
</dbReference>
<evidence type="ECO:0000256" key="1">
    <source>
        <dbReference type="ARBA" id="ARBA00004052"/>
    </source>
</evidence>
<comment type="caution">
    <text evidence="15">The sequence shown here is derived from an EMBL/GenBank/DDBJ whole genome shotgun (WGS) entry which is preliminary data.</text>
</comment>
<gene>
    <name evidence="15" type="primary">sucB</name>
    <name evidence="15" type="ORF">AB6713_03480</name>
</gene>
<dbReference type="InterPro" id="IPR003016">
    <property type="entry name" value="2-oxoA_DH_lipoyl-BS"/>
</dbReference>
<dbReference type="PROSITE" id="PS50968">
    <property type="entry name" value="BIOTINYL_LIPOYL"/>
    <property type="match status" value="1"/>
</dbReference>
<evidence type="ECO:0000259" key="13">
    <source>
        <dbReference type="PROSITE" id="PS50968"/>
    </source>
</evidence>
<dbReference type="InterPro" id="IPR004167">
    <property type="entry name" value="PSBD"/>
</dbReference>
<evidence type="ECO:0000256" key="12">
    <source>
        <dbReference type="SAM" id="MobiDB-lite"/>
    </source>
</evidence>
<protein>
    <recommendedName>
        <fullName evidence="5 11">Dihydrolipoyllysine-residue succinyltransferase component of 2-oxoglutarate dehydrogenase complex</fullName>
        <ecNumber evidence="4 11">2.3.1.61</ecNumber>
    </recommendedName>
    <alternativeName>
        <fullName evidence="11">2-oxoglutarate dehydrogenase complex component E2</fullName>
    </alternativeName>
</protein>
<evidence type="ECO:0000256" key="8">
    <source>
        <dbReference type="ARBA" id="ARBA00022823"/>
    </source>
</evidence>
<comment type="similarity">
    <text evidence="3 11">Belongs to the 2-oxoacid dehydrogenase family.</text>
</comment>
<organism evidence="15 16">
    <name type="scientific">Luteimonas salinilitoris</name>
    <dbReference type="NCBI Taxonomy" id="3237697"/>
    <lineage>
        <taxon>Bacteria</taxon>
        <taxon>Pseudomonadati</taxon>
        <taxon>Pseudomonadota</taxon>
        <taxon>Gammaproteobacteria</taxon>
        <taxon>Lysobacterales</taxon>
        <taxon>Lysobacteraceae</taxon>
        <taxon>Luteimonas</taxon>
    </lineage>
</organism>
<comment type="catalytic activity">
    <reaction evidence="10 11">
        <text>N(6)-[(R)-dihydrolipoyl]-L-lysyl-[protein] + succinyl-CoA = N(6)-[(R)-S(8)-succinyldihydrolipoyl]-L-lysyl-[protein] + CoA</text>
        <dbReference type="Rhea" id="RHEA:15213"/>
        <dbReference type="Rhea" id="RHEA-COMP:10475"/>
        <dbReference type="Rhea" id="RHEA-COMP:20092"/>
        <dbReference type="ChEBI" id="CHEBI:57287"/>
        <dbReference type="ChEBI" id="CHEBI:57292"/>
        <dbReference type="ChEBI" id="CHEBI:83100"/>
        <dbReference type="ChEBI" id="CHEBI:83120"/>
        <dbReference type="EC" id="2.3.1.61"/>
    </reaction>
</comment>
<dbReference type="SUPFAM" id="SSF51230">
    <property type="entry name" value="Single hybrid motif"/>
    <property type="match status" value="1"/>
</dbReference>
<evidence type="ECO:0000256" key="9">
    <source>
        <dbReference type="ARBA" id="ARBA00023315"/>
    </source>
</evidence>
<dbReference type="PROSITE" id="PS51826">
    <property type="entry name" value="PSBD"/>
    <property type="match status" value="1"/>
</dbReference>
<keyword evidence="6 11" id="KW-0816">Tricarboxylic acid cycle</keyword>
<dbReference type="PROSITE" id="PS00189">
    <property type="entry name" value="LIPOYL"/>
    <property type="match status" value="1"/>
</dbReference>
<reference evidence="15 16" key="1">
    <citation type="submission" date="2024-07" db="EMBL/GenBank/DDBJ databases">
        <title>Luteimonas salilacus sp. nov., isolated from the shore soil of Salt Lake in Tibet of China.</title>
        <authorList>
            <person name="Zhang X."/>
            <person name="Li A."/>
        </authorList>
    </citation>
    <scope>NUCLEOTIDE SEQUENCE [LARGE SCALE GENOMIC DNA]</scope>
    <source>
        <strain evidence="15 16">B3-2-R+30</strain>
    </source>
</reference>
<dbReference type="Pfam" id="PF02817">
    <property type="entry name" value="E3_binding"/>
    <property type="match status" value="1"/>
</dbReference>
<dbReference type="RefSeq" id="WP_370562971.1">
    <property type="nucleotide sequence ID" value="NZ_JBFWIB010000002.1"/>
</dbReference>
<feature type="compositionally biased region" description="Low complexity" evidence="12">
    <location>
        <begin position="134"/>
        <end position="145"/>
    </location>
</feature>
<dbReference type="InterPro" id="IPR000089">
    <property type="entry name" value="Biotin_lipoyl"/>
</dbReference>
<dbReference type="InterPro" id="IPR050537">
    <property type="entry name" value="2-oxoacid_dehydrogenase"/>
</dbReference>
<dbReference type="NCBIfam" id="TIGR01347">
    <property type="entry name" value="sucB"/>
    <property type="match status" value="1"/>
</dbReference>
<dbReference type="InterPro" id="IPR001078">
    <property type="entry name" value="2-oxoacid_DH_actylTfrase"/>
</dbReference>
<dbReference type="NCBIfam" id="NF004309">
    <property type="entry name" value="PRK05704.1"/>
    <property type="match status" value="1"/>
</dbReference>
<sequence length="421" mass="45191">MATEIKVPVLPESVADATIASWHKKPGDAVKRDENIVDLETDKVVLEVPSTVDGVIKELKFEEGATVTSSQVIAVIEEGAAAEAPKKEEKKEEKKQEGGKAGADEAPPATKDETDEVKAAKQEGPQMARKEAKAAPPASAELPPGARFTAEKEGIDASQVEGTGRRGAVTKENLLNYASGKTAGVSGGARPEERVPMTRIRKRIAERLMQSKNSIAMLTSFNEVDLGKVMALRKELGEQFQKEHGIKLGFMSFFAKAAANALQRHPVVNASVDGDDIIYHGYADISVAISTERGLVTPVLRNVERMGFAEVEQGIADFAKAAREGGLKLEDLQGGTFTITNGGTFGSLMSTPIVNPPQSAILGMHAIKERAVVKDGQVVAAPMMYIALSYDHRVIDGKDAVLFLVDIKNQLENPHRMLLGM</sequence>
<evidence type="ECO:0000256" key="10">
    <source>
        <dbReference type="ARBA" id="ARBA00052761"/>
    </source>
</evidence>
<feature type="compositionally biased region" description="Basic and acidic residues" evidence="12">
    <location>
        <begin position="84"/>
        <end position="98"/>
    </location>
</feature>
<accession>A0ABV4HLS1</accession>
<dbReference type="CDD" id="cd06849">
    <property type="entry name" value="lipoyl_domain"/>
    <property type="match status" value="1"/>
</dbReference>
<dbReference type="InterPro" id="IPR011053">
    <property type="entry name" value="Single_hybrid_motif"/>
</dbReference>
<evidence type="ECO:0000256" key="6">
    <source>
        <dbReference type="ARBA" id="ARBA00022532"/>
    </source>
</evidence>
<proteinExistence type="inferred from homology"/>